<organism evidence="1 2">
    <name type="scientific">Variovorax paradoxus</name>
    <dbReference type="NCBI Taxonomy" id="34073"/>
    <lineage>
        <taxon>Bacteria</taxon>
        <taxon>Pseudomonadati</taxon>
        <taxon>Pseudomonadota</taxon>
        <taxon>Betaproteobacteria</taxon>
        <taxon>Burkholderiales</taxon>
        <taxon>Comamonadaceae</taxon>
        <taxon>Variovorax</taxon>
    </lineage>
</organism>
<evidence type="ECO:0000313" key="1">
    <source>
        <dbReference type="EMBL" id="PZQ76981.1"/>
    </source>
</evidence>
<gene>
    <name evidence="1" type="ORF">DI563_05220</name>
</gene>
<name>A0A2W5QER0_VARPD</name>
<dbReference type="EMBL" id="QFPP01000034">
    <property type="protein sequence ID" value="PZQ76981.1"/>
    <property type="molecule type" value="Genomic_DNA"/>
</dbReference>
<dbReference type="Gene3D" id="3.30.70.120">
    <property type="match status" value="1"/>
</dbReference>
<evidence type="ECO:0000313" key="2">
    <source>
        <dbReference type="Proteomes" id="UP000249135"/>
    </source>
</evidence>
<proteinExistence type="predicted"/>
<comment type="caution">
    <text evidence="1">The sequence shown here is derived from an EMBL/GenBank/DDBJ whole genome shotgun (WGS) entry which is preliminary data.</text>
</comment>
<protein>
    <submittedName>
        <fullName evidence="1">DUF3240 domain-containing protein</fullName>
    </submittedName>
</protein>
<dbReference type="Proteomes" id="UP000249135">
    <property type="component" value="Unassembled WGS sequence"/>
</dbReference>
<reference evidence="1 2" key="1">
    <citation type="submission" date="2017-08" db="EMBL/GenBank/DDBJ databases">
        <title>Infants hospitalized years apart are colonized by the same room-sourced microbial strains.</title>
        <authorList>
            <person name="Brooks B."/>
            <person name="Olm M.R."/>
            <person name="Firek B.A."/>
            <person name="Baker R."/>
            <person name="Thomas B.C."/>
            <person name="Morowitz M.J."/>
            <person name="Banfield J.F."/>
        </authorList>
    </citation>
    <scope>NUCLEOTIDE SEQUENCE [LARGE SCALE GENOMIC DNA]</scope>
    <source>
        <strain evidence="1">S2_005_003_R2_41</strain>
    </source>
</reference>
<dbReference type="InterPro" id="IPR021634">
    <property type="entry name" value="DUF3240"/>
</dbReference>
<accession>A0A2W5QER0</accession>
<dbReference type="AlphaFoldDB" id="A0A2W5QER0"/>
<dbReference type="Pfam" id="PF11582">
    <property type="entry name" value="DUF3240"/>
    <property type="match status" value="1"/>
</dbReference>
<sequence length="100" mass="11000">MSKQCLTLTCSPSAEEQLLDILLENADCGAFTSVRGYVHGATQETLSASEQVMGRSHALVLQIILEEDVMHVLLERLRTELNGSGIRYWASPVTHTGEIK</sequence>
<dbReference type="InterPro" id="IPR015867">
    <property type="entry name" value="N-reg_PII/ATP_PRibTrfase_C"/>
</dbReference>